<feature type="domain" description="Methyltransferase type 11" evidence="1">
    <location>
        <begin position="43"/>
        <end position="95"/>
    </location>
</feature>
<evidence type="ECO:0000313" key="2">
    <source>
        <dbReference type="EMBL" id="QOV23342.1"/>
    </source>
</evidence>
<reference evidence="3" key="1">
    <citation type="submission" date="2020-10" db="EMBL/GenBank/DDBJ databases">
        <title>Genome-based taxonomic classification of the species Anabaenopsis elenkinii.</title>
        <authorList>
            <person name="Delbaje E."/>
            <person name="Andreote A.P.D."/>
            <person name="Pellegrinetti T.A."/>
            <person name="Cruz R.B."/>
            <person name="Branco L.H.Z."/>
            <person name="Fiore M.F."/>
        </authorList>
    </citation>
    <scope>NUCLEOTIDE SEQUENCE [LARGE SCALE GENOMIC DNA]</scope>
    <source>
        <strain evidence="3">CCIBt3563</strain>
    </source>
</reference>
<sequence length="188" mass="21120">MYSRIKSVMEELDLSSMSSCLSISYSKPLCNLIGFLDSQILEANYPQYNMCNLDLPSETFDAVVSDQVLEHIECDPCQAINQCYRVLKPGGIMVCTTCFMMPFHGSPDFNVYGGGDFWRYTPQGLKFLCRDFSKIIQSDGWGNPLLPLLGGLGLLQKSVPDAAWHPLHKIATYDRQSYASVVWIIAQK</sequence>
<dbReference type="AlphaFoldDB" id="A0A7S6RFC1"/>
<dbReference type="Gene3D" id="3.40.50.150">
    <property type="entry name" value="Vaccinia Virus protein VP39"/>
    <property type="match status" value="1"/>
</dbReference>
<name>A0A7S6RFC1_9CYAN</name>
<proteinExistence type="predicted"/>
<dbReference type="GO" id="GO:0008757">
    <property type="term" value="F:S-adenosylmethionine-dependent methyltransferase activity"/>
    <property type="evidence" value="ECO:0007669"/>
    <property type="project" value="InterPro"/>
</dbReference>
<dbReference type="Proteomes" id="UP000593846">
    <property type="component" value="Chromosome"/>
</dbReference>
<dbReference type="Pfam" id="PF08241">
    <property type="entry name" value="Methyltransf_11"/>
    <property type="match status" value="1"/>
</dbReference>
<accession>A0A7S6RFC1</accession>
<keyword evidence="2" id="KW-0489">Methyltransferase</keyword>
<organism evidence="2 3">
    <name type="scientific">Anabaenopsis elenkinii CCIBt3563</name>
    <dbReference type="NCBI Taxonomy" id="2779889"/>
    <lineage>
        <taxon>Bacteria</taxon>
        <taxon>Bacillati</taxon>
        <taxon>Cyanobacteriota</taxon>
        <taxon>Cyanophyceae</taxon>
        <taxon>Nostocales</taxon>
        <taxon>Nodulariaceae</taxon>
        <taxon>Anabaenopsis</taxon>
    </lineage>
</organism>
<gene>
    <name evidence="2" type="ORF">IM676_03185</name>
</gene>
<evidence type="ECO:0000259" key="1">
    <source>
        <dbReference type="Pfam" id="PF08241"/>
    </source>
</evidence>
<dbReference type="GO" id="GO:0032259">
    <property type="term" value="P:methylation"/>
    <property type="evidence" value="ECO:0007669"/>
    <property type="project" value="UniProtKB-KW"/>
</dbReference>
<dbReference type="InterPro" id="IPR029063">
    <property type="entry name" value="SAM-dependent_MTases_sf"/>
</dbReference>
<dbReference type="CDD" id="cd02440">
    <property type="entry name" value="AdoMet_MTases"/>
    <property type="match status" value="1"/>
</dbReference>
<dbReference type="EMBL" id="CP063311">
    <property type="protein sequence ID" value="QOV23342.1"/>
    <property type="molecule type" value="Genomic_DNA"/>
</dbReference>
<evidence type="ECO:0000313" key="3">
    <source>
        <dbReference type="Proteomes" id="UP000593846"/>
    </source>
</evidence>
<dbReference type="KEGG" id="aee:IM676_03185"/>
<keyword evidence="2" id="KW-0808">Transferase</keyword>
<dbReference type="SUPFAM" id="SSF53335">
    <property type="entry name" value="S-adenosyl-L-methionine-dependent methyltransferases"/>
    <property type="match status" value="1"/>
</dbReference>
<dbReference type="InterPro" id="IPR013216">
    <property type="entry name" value="Methyltransf_11"/>
</dbReference>
<keyword evidence="3" id="KW-1185">Reference proteome</keyword>
<protein>
    <submittedName>
        <fullName evidence="2">Class I SAM-dependent methyltransferase</fullName>
    </submittedName>
</protein>